<evidence type="ECO:0000256" key="6">
    <source>
        <dbReference type="ARBA" id="ARBA00022989"/>
    </source>
</evidence>
<comment type="similarity">
    <text evidence="2">Belongs to the ABC-2 integral membrane protein family.</text>
</comment>
<comment type="subcellular location">
    <subcellularLocation>
        <location evidence="1">Cell membrane</location>
        <topology evidence="1">Multi-pass membrane protein</topology>
    </subcellularLocation>
</comment>
<accession>A0A1B4V477</accession>
<dbReference type="Pfam" id="PF12698">
    <property type="entry name" value="ABC2_membrane_3"/>
    <property type="match status" value="1"/>
</dbReference>
<dbReference type="InterPro" id="IPR047817">
    <property type="entry name" value="ABC2_TM_bact-type"/>
</dbReference>
<evidence type="ECO:0000256" key="1">
    <source>
        <dbReference type="ARBA" id="ARBA00004651"/>
    </source>
</evidence>
<feature type="transmembrane region" description="Helical" evidence="8">
    <location>
        <begin position="337"/>
        <end position="359"/>
    </location>
</feature>
<reference evidence="10 11" key="1">
    <citation type="submission" date="2015-08" db="EMBL/GenBank/DDBJ databases">
        <title>Complete genome sequence of Sulfurifustis variabilis.</title>
        <authorList>
            <person name="Miura A."/>
            <person name="Kojima H."/>
            <person name="Fukui M."/>
        </authorList>
    </citation>
    <scope>NUCLEOTIDE SEQUENCE [LARGE SCALE GENOMIC DNA]</scope>
    <source>
        <strain evidence="11">skN76</strain>
    </source>
</reference>
<keyword evidence="4" id="KW-1003">Cell membrane</keyword>
<evidence type="ECO:0000313" key="11">
    <source>
        <dbReference type="Proteomes" id="UP000218899"/>
    </source>
</evidence>
<dbReference type="GO" id="GO:0005886">
    <property type="term" value="C:plasma membrane"/>
    <property type="evidence" value="ECO:0007669"/>
    <property type="project" value="UniProtKB-SubCell"/>
</dbReference>
<dbReference type="PROSITE" id="PS51012">
    <property type="entry name" value="ABC_TM2"/>
    <property type="match status" value="1"/>
</dbReference>
<evidence type="ECO:0000259" key="9">
    <source>
        <dbReference type="PROSITE" id="PS51012"/>
    </source>
</evidence>
<dbReference type="InterPro" id="IPR051449">
    <property type="entry name" value="ABC-2_transporter_component"/>
</dbReference>
<feature type="transmembrane region" description="Helical" evidence="8">
    <location>
        <begin position="285"/>
        <end position="304"/>
    </location>
</feature>
<evidence type="ECO:0000256" key="8">
    <source>
        <dbReference type="SAM" id="Phobius"/>
    </source>
</evidence>
<dbReference type="KEGG" id="sva:SVA_1784"/>
<dbReference type="EMBL" id="AP014936">
    <property type="protein sequence ID" value="BAU48338.1"/>
    <property type="molecule type" value="Genomic_DNA"/>
</dbReference>
<dbReference type="AlphaFoldDB" id="A0A1B4V477"/>
<sequence length="367" mass="40274">MTSTLGGFIRKELKQALREPRMRLLLFLMPVVQLTLFGVALSNEVKNVRLWAPIEANDTVLRHVYDRAVASGWFLPAEADRNADPIELLRAGRIDAALVPPPGGLTRELGRGTANLQLLLDATNVLEAQSIEGYVRNIVARVVHEDLEVEPPESPIRFDTRVLYNPTLETAYFMVPGVMAMLMIVTSLVLTSMSITREKELGTFEMLISAPVTASEVILGKTVPYVVLGMATFPLILGVAVFGFGVPVRGSLPVLGFAALVFVCTAVAIGTLISTFAQNQQQSMLGAFLFLFPAILLSGLMFPVENMPEAMKWMSYVNPVTHFLALLRNILLKGGELVFVAERIGVLLLMAVVSVYVSFKRFHTTLQ</sequence>
<evidence type="ECO:0000256" key="3">
    <source>
        <dbReference type="ARBA" id="ARBA00022448"/>
    </source>
</evidence>
<evidence type="ECO:0000313" key="10">
    <source>
        <dbReference type="EMBL" id="BAU48338.1"/>
    </source>
</evidence>
<dbReference type="InterPro" id="IPR013525">
    <property type="entry name" value="ABC2_TM"/>
</dbReference>
<evidence type="ECO:0000256" key="7">
    <source>
        <dbReference type="ARBA" id="ARBA00023136"/>
    </source>
</evidence>
<evidence type="ECO:0000256" key="2">
    <source>
        <dbReference type="ARBA" id="ARBA00007783"/>
    </source>
</evidence>
<evidence type="ECO:0000256" key="5">
    <source>
        <dbReference type="ARBA" id="ARBA00022692"/>
    </source>
</evidence>
<feature type="domain" description="ABC transmembrane type-2" evidence="9">
    <location>
        <begin position="132"/>
        <end position="365"/>
    </location>
</feature>
<dbReference type="RefSeq" id="WP_096460860.1">
    <property type="nucleotide sequence ID" value="NZ_AP014936.1"/>
</dbReference>
<gene>
    <name evidence="10" type="ORF">SVA_1784</name>
</gene>
<feature type="transmembrane region" description="Helical" evidence="8">
    <location>
        <begin position="21"/>
        <end position="41"/>
    </location>
</feature>
<keyword evidence="11" id="KW-1185">Reference proteome</keyword>
<keyword evidence="7 8" id="KW-0472">Membrane</keyword>
<keyword evidence="6 8" id="KW-1133">Transmembrane helix</keyword>
<dbReference type="PANTHER" id="PTHR30294:SF29">
    <property type="entry name" value="MULTIDRUG ABC TRANSPORTER PERMEASE YBHS-RELATED"/>
    <property type="match status" value="1"/>
</dbReference>
<feature type="transmembrane region" description="Helical" evidence="8">
    <location>
        <begin position="225"/>
        <end position="246"/>
    </location>
</feature>
<dbReference type="GO" id="GO:0140359">
    <property type="term" value="F:ABC-type transporter activity"/>
    <property type="evidence" value="ECO:0007669"/>
    <property type="project" value="InterPro"/>
</dbReference>
<evidence type="ECO:0000256" key="4">
    <source>
        <dbReference type="ARBA" id="ARBA00022475"/>
    </source>
</evidence>
<protein>
    <submittedName>
        <fullName evidence="10">ABC transporter permease</fullName>
    </submittedName>
</protein>
<dbReference type="OrthoDB" id="9808686at2"/>
<dbReference type="PANTHER" id="PTHR30294">
    <property type="entry name" value="MEMBRANE COMPONENT OF ABC TRANSPORTER YHHJ-RELATED"/>
    <property type="match status" value="1"/>
</dbReference>
<proteinExistence type="inferred from homology"/>
<feature type="transmembrane region" description="Helical" evidence="8">
    <location>
        <begin position="171"/>
        <end position="190"/>
    </location>
</feature>
<keyword evidence="3" id="KW-0813">Transport</keyword>
<keyword evidence="5 8" id="KW-0812">Transmembrane</keyword>
<name>A0A1B4V477_9GAMM</name>
<dbReference type="Proteomes" id="UP000218899">
    <property type="component" value="Chromosome"/>
</dbReference>
<organism evidence="10 11">
    <name type="scientific">Sulfurifustis variabilis</name>
    <dbReference type="NCBI Taxonomy" id="1675686"/>
    <lineage>
        <taxon>Bacteria</taxon>
        <taxon>Pseudomonadati</taxon>
        <taxon>Pseudomonadota</taxon>
        <taxon>Gammaproteobacteria</taxon>
        <taxon>Acidiferrobacterales</taxon>
        <taxon>Acidiferrobacteraceae</taxon>
        <taxon>Sulfurifustis</taxon>
    </lineage>
</organism>
<feature type="transmembrane region" description="Helical" evidence="8">
    <location>
        <begin position="252"/>
        <end position="273"/>
    </location>
</feature>